<dbReference type="InterPro" id="IPR003959">
    <property type="entry name" value="ATPase_AAA_core"/>
</dbReference>
<dbReference type="InterPro" id="IPR014555">
    <property type="entry name" value="RecF-like"/>
</dbReference>
<dbReference type="PIRSF" id="PIRSF029347">
    <property type="entry name" value="RecF"/>
    <property type="match status" value="1"/>
</dbReference>
<name>A0ABS5IAY5_9PROT</name>
<dbReference type="Pfam" id="PF13175">
    <property type="entry name" value="AAA_15"/>
    <property type="match status" value="1"/>
</dbReference>
<protein>
    <submittedName>
        <fullName evidence="3">AAA family ATPase</fullName>
    </submittedName>
</protein>
<reference evidence="3 4" key="1">
    <citation type="submission" date="2021-04" db="EMBL/GenBank/DDBJ databases">
        <title>Magnetospirillum sulfuroxidans sp. nov., a facultative chemolithoautotrophic sulfur-oxidizing alphaproteobacterium isolated from freshwater sediment and proposals for Paramagetospirillum gen. nov., and Magnetospirillaceae fam. nov.</title>
        <authorList>
            <person name="Koziaeva V."/>
            <person name="Geelhoed J.S."/>
            <person name="Sorokin D.Y."/>
            <person name="Grouzdev D.S."/>
        </authorList>
    </citation>
    <scope>NUCLEOTIDE SEQUENCE [LARGE SCALE GENOMIC DNA]</scope>
    <source>
        <strain evidence="3 4">J10</strain>
    </source>
</reference>
<sequence>MIRTIHVDGFKSIKSQDIPLGRLNCFIGANGAGKSNVLEAIGILGAAAKGIVDDEALLRRGVRPGVPRLYKSSFADDVTPPHIHLSAAGNMGETYRVTLLNPLDRPRPAWQFKTEYLYDGNEEIVSDGVRKPRPDKMPKTNGLAALRLLGVDEANPAAELMQNLQQYALYTPNTLALRGMVTDPQPREPVGLSGGLLAEGFESLRRQVLEDNDGLFDDIVGLIDWVASIDVVQTASSLLSPSVPRAKSVLKFTDRFMRRSRNTLTAYDASEGALYVLFSAILCLSPASPRFFAIDNLDQALNPRLASRLLSRIGQWLKQSSRQAQMLFTCHNPGVLDGLDLSDDEVRLFTVDRNSNGHTVVRRVLLTDELRRMNRDYPLSRLWLMGSLGALPNV</sequence>
<proteinExistence type="predicted"/>
<gene>
    <name evidence="3" type="ORF">KEC16_06325</name>
</gene>
<accession>A0ABS5IAY5</accession>
<dbReference type="SUPFAM" id="SSF52540">
    <property type="entry name" value="P-loop containing nucleoside triphosphate hydrolases"/>
    <property type="match status" value="1"/>
</dbReference>
<organism evidence="3 4">
    <name type="scientific">Magnetospirillum sulfuroxidans</name>
    <dbReference type="NCBI Taxonomy" id="611300"/>
    <lineage>
        <taxon>Bacteria</taxon>
        <taxon>Pseudomonadati</taxon>
        <taxon>Pseudomonadota</taxon>
        <taxon>Alphaproteobacteria</taxon>
        <taxon>Rhodospirillales</taxon>
        <taxon>Rhodospirillaceae</taxon>
        <taxon>Magnetospirillum</taxon>
    </lineage>
</organism>
<dbReference type="EMBL" id="JAGTUF010000004">
    <property type="protein sequence ID" value="MBR9971322.1"/>
    <property type="molecule type" value="Genomic_DNA"/>
</dbReference>
<dbReference type="PANTHER" id="PTHR32182:SF22">
    <property type="entry name" value="ATP-DEPENDENT ENDONUCLEASE, OLD FAMILY-RELATED"/>
    <property type="match status" value="1"/>
</dbReference>
<evidence type="ECO:0000259" key="1">
    <source>
        <dbReference type="Pfam" id="PF13175"/>
    </source>
</evidence>
<keyword evidence="4" id="KW-1185">Reference proteome</keyword>
<evidence type="ECO:0000313" key="3">
    <source>
        <dbReference type="EMBL" id="MBR9971322.1"/>
    </source>
</evidence>
<feature type="domain" description="ATPase AAA-type core" evidence="2">
    <location>
        <begin position="255"/>
        <end position="337"/>
    </location>
</feature>
<evidence type="ECO:0000259" key="2">
    <source>
        <dbReference type="Pfam" id="PF13304"/>
    </source>
</evidence>
<comment type="caution">
    <text evidence="3">The sequence shown here is derived from an EMBL/GenBank/DDBJ whole genome shotgun (WGS) entry which is preliminary data.</text>
</comment>
<dbReference type="PANTHER" id="PTHR32182">
    <property type="entry name" value="DNA REPLICATION AND REPAIR PROTEIN RECF"/>
    <property type="match status" value="1"/>
</dbReference>
<feature type="domain" description="Endonuclease GajA/Old nuclease/RecF-like AAA" evidence="1">
    <location>
        <begin position="1"/>
        <end position="44"/>
    </location>
</feature>
<dbReference type="Pfam" id="PF13304">
    <property type="entry name" value="AAA_21"/>
    <property type="match status" value="1"/>
</dbReference>
<dbReference type="Gene3D" id="3.40.50.300">
    <property type="entry name" value="P-loop containing nucleotide triphosphate hydrolases"/>
    <property type="match status" value="1"/>
</dbReference>
<dbReference type="RefSeq" id="WP_211546988.1">
    <property type="nucleotide sequence ID" value="NZ_JAGTUF010000004.1"/>
</dbReference>
<dbReference type="Proteomes" id="UP000680714">
    <property type="component" value="Unassembled WGS sequence"/>
</dbReference>
<evidence type="ECO:0000313" key="4">
    <source>
        <dbReference type="Proteomes" id="UP000680714"/>
    </source>
</evidence>
<dbReference type="InterPro" id="IPR027417">
    <property type="entry name" value="P-loop_NTPase"/>
</dbReference>
<dbReference type="InterPro" id="IPR041685">
    <property type="entry name" value="AAA_GajA/Old/RecF-like"/>
</dbReference>